<dbReference type="Pfam" id="PF01476">
    <property type="entry name" value="LysM"/>
    <property type="match status" value="2"/>
</dbReference>
<evidence type="ECO:0000313" key="3">
    <source>
        <dbReference type="Proteomes" id="UP000285092"/>
    </source>
</evidence>
<dbReference type="GO" id="GO:0004222">
    <property type="term" value="F:metalloendopeptidase activity"/>
    <property type="evidence" value="ECO:0007669"/>
    <property type="project" value="TreeGrafter"/>
</dbReference>
<name>A0A418NFI4_9SPHN</name>
<reference evidence="2 3" key="1">
    <citation type="submission" date="2018-08" db="EMBL/GenBank/DDBJ databases">
        <title>Altererythrobacter sp.Ery1 and Ery12, the genome sequencing of novel strains in genus Alterythrobacter.</title>
        <authorList>
            <person name="Cheng H."/>
            <person name="Wu Y.-H."/>
            <person name="Fang C."/>
            <person name="Xu X.-W."/>
        </authorList>
    </citation>
    <scope>NUCLEOTIDE SEQUENCE [LARGE SCALE GENOMIC DNA]</scope>
    <source>
        <strain evidence="2 3">Ery1</strain>
    </source>
</reference>
<dbReference type="InterPro" id="IPR018392">
    <property type="entry name" value="LysM"/>
</dbReference>
<dbReference type="InterPro" id="IPR050570">
    <property type="entry name" value="Cell_wall_metabolism_enzyme"/>
</dbReference>
<dbReference type="Pfam" id="PF01551">
    <property type="entry name" value="Peptidase_M23"/>
    <property type="match status" value="1"/>
</dbReference>
<organism evidence="2 3">
    <name type="scientific">Pelagerythrobacter aerophilus</name>
    <dbReference type="NCBI Taxonomy" id="2306995"/>
    <lineage>
        <taxon>Bacteria</taxon>
        <taxon>Pseudomonadati</taxon>
        <taxon>Pseudomonadota</taxon>
        <taxon>Alphaproteobacteria</taxon>
        <taxon>Sphingomonadales</taxon>
        <taxon>Erythrobacteraceae</taxon>
        <taxon>Pelagerythrobacter</taxon>
    </lineage>
</organism>
<dbReference type="Proteomes" id="UP000285092">
    <property type="component" value="Unassembled WGS sequence"/>
</dbReference>
<proteinExistence type="predicted"/>
<feature type="domain" description="LysM" evidence="1">
    <location>
        <begin position="71"/>
        <end position="115"/>
    </location>
</feature>
<gene>
    <name evidence="2" type="ORF">D2V04_11960</name>
</gene>
<sequence>MNRFVLLALAPLLIAAGDPASEAEHVVKEGETLNGIANRARVPAAVIAAANGLAEPYAVKEGQRLVIPRQRIHVVGPGETGFAIAMRYGVTFENVALANGLEPPYSIRLGQRLIIPAVLKVPSLAPPMRSQPYFRPPHDGAVLLGYAVRPDGGGHDGLDYAVTPGDMVRASASGTVVEAATDAPRFGRLVVIDHGNGWHSAYGHLDRVTVKVGDVVKTGERIGIAGASGDAESPELHFEIRHNGRKVDPSDKLQGAGGA</sequence>
<dbReference type="RefSeq" id="WP_119513910.1">
    <property type="nucleotide sequence ID" value="NZ_QXFK01000018.1"/>
</dbReference>
<protein>
    <submittedName>
        <fullName evidence="2">M23 family peptidase</fullName>
    </submittedName>
</protein>
<evidence type="ECO:0000259" key="1">
    <source>
        <dbReference type="PROSITE" id="PS51782"/>
    </source>
</evidence>
<dbReference type="CDD" id="cd00118">
    <property type="entry name" value="LysM"/>
    <property type="match status" value="2"/>
</dbReference>
<dbReference type="PANTHER" id="PTHR21666">
    <property type="entry name" value="PEPTIDASE-RELATED"/>
    <property type="match status" value="1"/>
</dbReference>
<accession>A0A418NFI4</accession>
<dbReference type="InterPro" id="IPR016047">
    <property type="entry name" value="M23ase_b-sheet_dom"/>
</dbReference>
<keyword evidence="3" id="KW-1185">Reference proteome</keyword>
<dbReference type="InterPro" id="IPR011055">
    <property type="entry name" value="Dup_hybrid_motif"/>
</dbReference>
<dbReference type="Gene3D" id="3.10.350.10">
    <property type="entry name" value="LysM domain"/>
    <property type="match status" value="2"/>
</dbReference>
<comment type="caution">
    <text evidence="2">The sequence shown here is derived from an EMBL/GenBank/DDBJ whole genome shotgun (WGS) entry which is preliminary data.</text>
</comment>
<dbReference type="Gene3D" id="2.70.70.10">
    <property type="entry name" value="Glucose Permease (Domain IIA)"/>
    <property type="match status" value="1"/>
</dbReference>
<dbReference type="InterPro" id="IPR036779">
    <property type="entry name" value="LysM_dom_sf"/>
</dbReference>
<dbReference type="PROSITE" id="PS51782">
    <property type="entry name" value="LYSM"/>
    <property type="match status" value="2"/>
</dbReference>
<dbReference type="CDD" id="cd12797">
    <property type="entry name" value="M23_peptidase"/>
    <property type="match status" value="1"/>
</dbReference>
<dbReference type="PANTHER" id="PTHR21666:SF270">
    <property type="entry name" value="MUREIN HYDROLASE ACTIVATOR ENVC"/>
    <property type="match status" value="1"/>
</dbReference>
<feature type="domain" description="LysM" evidence="1">
    <location>
        <begin position="23"/>
        <end position="67"/>
    </location>
</feature>
<dbReference type="EMBL" id="QXFK01000018">
    <property type="protein sequence ID" value="RIV76852.1"/>
    <property type="molecule type" value="Genomic_DNA"/>
</dbReference>
<dbReference type="AlphaFoldDB" id="A0A418NFI4"/>
<dbReference type="SMART" id="SM00257">
    <property type="entry name" value="LysM"/>
    <property type="match status" value="2"/>
</dbReference>
<dbReference type="OrthoDB" id="9795421at2"/>
<dbReference type="SUPFAM" id="SSF51261">
    <property type="entry name" value="Duplicated hybrid motif"/>
    <property type="match status" value="1"/>
</dbReference>
<evidence type="ECO:0000313" key="2">
    <source>
        <dbReference type="EMBL" id="RIV76852.1"/>
    </source>
</evidence>
<dbReference type="SUPFAM" id="SSF54106">
    <property type="entry name" value="LysM domain"/>
    <property type="match status" value="1"/>
</dbReference>